<dbReference type="Proteomes" id="UP000249248">
    <property type="component" value="Unassembled WGS sequence"/>
</dbReference>
<keyword evidence="2" id="KW-1185">Reference proteome</keyword>
<proteinExistence type="predicted"/>
<organism evidence="1 2">
    <name type="scientific">Putridiphycobacter roseus</name>
    <dbReference type="NCBI Taxonomy" id="2219161"/>
    <lineage>
        <taxon>Bacteria</taxon>
        <taxon>Pseudomonadati</taxon>
        <taxon>Bacteroidota</taxon>
        <taxon>Flavobacteriia</taxon>
        <taxon>Flavobacteriales</taxon>
        <taxon>Crocinitomicaceae</taxon>
        <taxon>Putridiphycobacter</taxon>
    </lineage>
</organism>
<reference evidence="1 2" key="1">
    <citation type="submission" date="2018-06" db="EMBL/GenBank/DDBJ databases">
        <title>The draft genome sequence of Crocinitomix sp. SM1701.</title>
        <authorList>
            <person name="Zhang X."/>
        </authorList>
    </citation>
    <scope>NUCLEOTIDE SEQUENCE [LARGE SCALE GENOMIC DNA]</scope>
    <source>
        <strain evidence="1 2">SM1701</strain>
    </source>
</reference>
<evidence type="ECO:0000313" key="1">
    <source>
        <dbReference type="EMBL" id="PZE18497.1"/>
    </source>
</evidence>
<name>A0A2W1N2H4_9FLAO</name>
<evidence type="ECO:0000313" key="2">
    <source>
        <dbReference type="Proteomes" id="UP000249248"/>
    </source>
</evidence>
<sequence length="72" mass="8357">MQHKNQKAKQMEEATIHEEIKTLKAKLTGNLFEDGETQQAIYELKKQLQPEIENQPELDNYEDEDGCLYCGS</sequence>
<comment type="caution">
    <text evidence="1">The sequence shown here is derived from an EMBL/GenBank/DDBJ whole genome shotgun (WGS) entry which is preliminary data.</text>
</comment>
<dbReference type="AlphaFoldDB" id="A0A2W1N2H4"/>
<accession>A0A2W1N2H4</accession>
<protein>
    <submittedName>
        <fullName evidence="1">Uncharacterized protein</fullName>
    </submittedName>
</protein>
<gene>
    <name evidence="1" type="ORF">DNU06_01295</name>
</gene>
<dbReference type="EMBL" id="QKSB01000001">
    <property type="protein sequence ID" value="PZE18497.1"/>
    <property type="molecule type" value="Genomic_DNA"/>
</dbReference>